<feature type="compositionally biased region" description="Low complexity" evidence="1">
    <location>
        <begin position="51"/>
        <end position="63"/>
    </location>
</feature>
<evidence type="ECO:0000256" key="1">
    <source>
        <dbReference type="SAM" id="MobiDB-lite"/>
    </source>
</evidence>
<feature type="region of interest" description="Disordered" evidence="1">
    <location>
        <begin position="423"/>
        <end position="590"/>
    </location>
</feature>
<feature type="compositionally biased region" description="Polar residues" evidence="1">
    <location>
        <begin position="290"/>
        <end position="308"/>
    </location>
</feature>
<feature type="compositionally biased region" description="Polar residues" evidence="1">
    <location>
        <begin position="358"/>
        <end position="370"/>
    </location>
</feature>
<evidence type="ECO:0000313" key="3">
    <source>
        <dbReference type="Proteomes" id="UP001603857"/>
    </source>
</evidence>
<feature type="region of interest" description="Disordered" evidence="1">
    <location>
        <begin position="206"/>
        <end position="243"/>
    </location>
</feature>
<feature type="compositionally biased region" description="Polar residues" evidence="1">
    <location>
        <begin position="1"/>
        <end position="20"/>
    </location>
</feature>
<feature type="compositionally biased region" description="Basic and acidic residues" evidence="1">
    <location>
        <begin position="543"/>
        <end position="557"/>
    </location>
</feature>
<dbReference type="PANTHER" id="PTHR33673:SF38">
    <property type="entry name" value="CHROMODOMAIN-HELICASE-DNA-BINDING PROTEIN 7-LIKE"/>
    <property type="match status" value="1"/>
</dbReference>
<feature type="compositionally biased region" description="Basic and acidic residues" evidence="1">
    <location>
        <begin position="276"/>
        <end position="289"/>
    </location>
</feature>
<feature type="compositionally biased region" description="Basic and acidic residues" evidence="1">
    <location>
        <begin position="475"/>
        <end position="492"/>
    </location>
</feature>
<feature type="compositionally biased region" description="Polar residues" evidence="1">
    <location>
        <begin position="464"/>
        <end position="474"/>
    </location>
</feature>
<sequence>MESMHSSGSNVGMRTGASTNSGGGEQLNRQNKQVPSSSPFSPEFTSEDFFDFVPNATTTTTNARPLGASSPTHDQKYLHSELHQAYSVVNNGDGRPINSHSHVESDPAKPFFDLDPSPFPNNIAPSSPSQNPFLMMDDANTTSHSLPTMQQENGGMTNNGFPPSLGLSSYDSSQGIPFKPPTSSTSKKTSVSTSDLMKVDEHYYHENESHRLPSTEKSHWSMPSSSEARTHHSETHVSCSSRQLDPFKFESPLNLQKVDATSKNNSGATTIPTSVEPHHTFSVREEGQHSKTSSSSGTDNRFDSSSMPSFPPAYESSTQDYMHNSTSARPTKQGKDSRFASESGDDDIPISSFPRHGQQGSSGSEKQTPPLQVMERSEDPTKCSNYRFPSHVFSRHQSNTQWSTASNESLFSIQMGNTSFSSDLAWMSKSGDMDRPGDTNSSGVPPNNQPPPPLPPQSPPTKFNHISQSTANQHEGSRVTEEKAAETMREVIMENSINNEDTCKEESTTVCGPTRSERRSHNDSHSHRSDGSTKSFAFNVMTDGDRPLSSKHTENKRKQQKQPEPQNLKAASDAAAQNPKPTPNASNQNKSWLSCFPCCG</sequence>
<name>A0ABD1MXS5_9FABA</name>
<dbReference type="AlphaFoldDB" id="A0ABD1MXS5"/>
<proteinExistence type="predicted"/>
<protein>
    <submittedName>
        <fullName evidence="2">Uncharacterized protein</fullName>
    </submittedName>
</protein>
<feature type="compositionally biased region" description="Polar residues" evidence="1">
    <location>
        <begin position="315"/>
        <end position="330"/>
    </location>
</feature>
<organism evidence="2 3">
    <name type="scientific">Flemingia macrophylla</name>
    <dbReference type="NCBI Taxonomy" id="520843"/>
    <lineage>
        <taxon>Eukaryota</taxon>
        <taxon>Viridiplantae</taxon>
        <taxon>Streptophyta</taxon>
        <taxon>Embryophyta</taxon>
        <taxon>Tracheophyta</taxon>
        <taxon>Spermatophyta</taxon>
        <taxon>Magnoliopsida</taxon>
        <taxon>eudicotyledons</taxon>
        <taxon>Gunneridae</taxon>
        <taxon>Pentapetalae</taxon>
        <taxon>rosids</taxon>
        <taxon>fabids</taxon>
        <taxon>Fabales</taxon>
        <taxon>Fabaceae</taxon>
        <taxon>Papilionoideae</taxon>
        <taxon>50 kb inversion clade</taxon>
        <taxon>NPAAA clade</taxon>
        <taxon>indigoferoid/millettioid clade</taxon>
        <taxon>Phaseoleae</taxon>
        <taxon>Flemingia</taxon>
    </lineage>
</organism>
<feature type="compositionally biased region" description="Polar residues" evidence="1">
    <location>
        <begin position="123"/>
        <end position="132"/>
    </location>
</feature>
<feature type="compositionally biased region" description="Basic and acidic residues" evidence="1">
    <location>
        <begin position="515"/>
        <end position="531"/>
    </location>
</feature>
<dbReference type="Proteomes" id="UP001603857">
    <property type="component" value="Unassembled WGS sequence"/>
</dbReference>
<feature type="region of interest" description="Disordered" evidence="1">
    <location>
        <begin position="1"/>
        <end position="74"/>
    </location>
</feature>
<keyword evidence="3" id="KW-1185">Reference proteome</keyword>
<dbReference type="EMBL" id="JBGMDY010000003">
    <property type="protein sequence ID" value="KAL2340639.1"/>
    <property type="molecule type" value="Genomic_DNA"/>
</dbReference>
<comment type="caution">
    <text evidence="2">The sequence shown here is derived from an EMBL/GenBank/DDBJ whole genome shotgun (WGS) entry which is preliminary data.</text>
</comment>
<feature type="compositionally biased region" description="Low complexity" evidence="1">
    <location>
        <begin position="35"/>
        <end position="44"/>
    </location>
</feature>
<feature type="compositionally biased region" description="Polar residues" evidence="1">
    <location>
        <begin position="259"/>
        <end position="273"/>
    </location>
</feature>
<feature type="region of interest" description="Disordered" evidence="1">
    <location>
        <begin position="258"/>
        <end position="388"/>
    </location>
</feature>
<feature type="compositionally biased region" description="Pro residues" evidence="1">
    <location>
        <begin position="447"/>
        <end position="459"/>
    </location>
</feature>
<gene>
    <name evidence="2" type="ORF">Fmac_008579</name>
</gene>
<reference evidence="2 3" key="1">
    <citation type="submission" date="2024-08" db="EMBL/GenBank/DDBJ databases">
        <title>Insights into the chromosomal genome structure of Flemingia macrophylla.</title>
        <authorList>
            <person name="Ding Y."/>
            <person name="Zhao Y."/>
            <person name="Bi W."/>
            <person name="Wu M."/>
            <person name="Zhao G."/>
            <person name="Gong Y."/>
            <person name="Li W."/>
            <person name="Zhang P."/>
        </authorList>
    </citation>
    <scope>NUCLEOTIDE SEQUENCE [LARGE SCALE GENOMIC DNA]</scope>
    <source>
        <strain evidence="2">DYQJB</strain>
        <tissue evidence="2">Leaf</tissue>
    </source>
</reference>
<feature type="compositionally biased region" description="Basic and acidic residues" evidence="1">
    <location>
        <begin position="206"/>
        <end position="219"/>
    </location>
</feature>
<feature type="compositionally biased region" description="Polar residues" evidence="1">
    <location>
        <begin position="139"/>
        <end position="175"/>
    </location>
</feature>
<dbReference type="PANTHER" id="PTHR33673">
    <property type="entry name" value="SUPPRESSOR SRP40-LIKE PROTEIN"/>
    <property type="match status" value="1"/>
</dbReference>
<accession>A0ABD1MXS5</accession>
<evidence type="ECO:0000313" key="2">
    <source>
        <dbReference type="EMBL" id="KAL2340639.1"/>
    </source>
</evidence>
<feature type="compositionally biased region" description="Low complexity" evidence="1">
    <location>
        <begin position="182"/>
        <end position="194"/>
    </location>
</feature>
<feature type="region of interest" description="Disordered" evidence="1">
    <location>
        <begin position="121"/>
        <end position="194"/>
    </location>
</feature>